<proteinExistence type="predicted"/>
<organism evidence="2 3">
    <name type="scientific">Methanohalarchaeum thermophilum</name>
    <dbReference type="NCBI Taxonomy" id="1903181"/>
    <lineage>
        <taxon>Archaea</taxon>
        <taxon>Methanobacteriati</taxon>
        <taxon>Methanobacteriota</taxon>
        <taxon>Methanonatronarchaeia</taxon>
        <taxon>Methanonatronarchaeales</taxon>
        <taxon>Methanonatronarchaeaceae</taxon>
        <taxon>Candidatus Methanohalarchaeum</taxon>
    </lineage>
</organism>
<dbReference type="InParanoid" id="A0A1Q6DTW6"/>
<accession>A0A1Q6DTW6</accession>
<name>A0A1Q6DTW6_METT1</name>
<keyword evidence="1" id="KW-0238">DNA-binding</keyword>
<dbReference type="EMBL" id="MSDW01000001">
    <property type="protein sequence ID" value="OKY77820.1"/>
    <property type="molecule type" value="Genomic_DNA"/>
</dbReference>
<evidence type="ECO:0000313" key="2">
    <source>
        <dbReference type="EMBL" id="OKY77820.1"/>
    </source>
</evidence>
<protein>
    <submittedName>
        <fullName evidence="2">IS605 OrfB-like transposable element containing RNAse H-like and Zn finger domain</fullName>
    </submittedName>
</protein>
<evidence type="ECO:0000256" key="1">
    <source>
        <dbReference type="ARBA" id="ARBA00023125"/>
    </source>
</evidence>
<comment type="caution">
    <text evidence="2">The sequence shown here is derived from an EMBL/GenBank/DDBJ whole genome shotgun (WGS) entry which is preliminary data.</text>
</comment>
<dbReference type="AlphaFoldDB" id="A0A1Q6DTW6"/>
<gene>
    <name evidence="2" type="ORF">BTN85_0294</name>
</gene>
<dbReference type="GO" id="GO:0003677">
    <property type="term" value="F:DNA binding"/>
    <property type="evidence" value="ECO:0007669"/>
    <property type="project" value="UniProtKB-KW"/>
</dbReference>
<keyword evidence="3" id="KW-1185">Reference proteome</keyword>
<dbReference type="InterPro" id="IPR010095">
    <property type="entry name" value="Cas12f1-like_TNB"/>
</dbReference>
<dbReference type="STRING" id="1903181.BTN85_0294"/>
<dbReference type="Proteomes" id="UP000185744">
    <property type="component" value="Unassembled WGS sequence"/>
</dbReference>
<sequence length="129" mass="14726">MSQIFVLGIDPGSRWLGVGVCGSDNKTLFMGEKIREVRGKYQYLIEQVQVKEKGRRDGKSIDEVLGGKEGNRVNDLVHEITKWIARYAKENRLAVVMGDIKGINEDTGKGKEFNRRVNTMPIHKFKKYL</sequence>
<evidence type="ECO:0000313" key="3">
    <source>
        <dbReference type="Proteomes" id="UP000185744"/>
    </source>
</evidence>
<reference evidence="2" key="1">
    <citation type="submission" date="2016-12" db="EMBL/GenBank/DDBJ databases">
        <title>Discovery of methanogenic haloarchaea.</title>
        <authorList>
            <person name="Sorokin D.Y."/>
            <person name="Makarova K.S."/>
            <person name="Abbas B."/>
            <person name="Ferrer M."/>
            <person name="Golyshin P.N."/>
        </authorList>
    </citation>
    <scope>NUCLEOTIDE SEQUENCE [LARGE SCALE GENOMIC DNA]</scope>
    <source>
        <strain evidence="2">HMET1</strain>
    </source>
</reference>
<dbReference type="NCBIfam" id="TIGR01766">
    <property type="entry name" value="IS200/IS605 family accessory protein TnpB-like domain"/>
    <property type="match status" value="1"/>
</dbReference>